<feature type="transmembrane region" description="Helical" evidence="6">
    <location>
        <begin position="481"/>
        <end position="503"/>
    </location>
</feature>
<dbReference type="Proteomes" id="UP000504634">
    <property type="component" value="Unplaced"/>
</dbReference>
<reference evidence="8" key="1">
    <citation type="submission" date="2025-08" db="UniProtKB">
        <authorList>
            <consortium name="RefSeq"/>
        </authorList>
    </citation>
    <scope>IDENTIFICATION</scope>
    <source>
        <strain evidence="8">11010-0011.00</strain>
        <tissue evidence="8">Whole body</tissue>
    </source>
</reference>
<feature type="transmembrane region" description="Helical" evidence="6">
    <location>
        <begin position="250"/>
        <end position="269"/>
    </location>
</feature>
<feature type="transmembrane region" description="Helical" evidence="6">
    <location>
        <begin position="351"/>
        <end position="372"/>
    </location>
</feature>
<dbReference type="PANTHER" id="PTHR11662:SF399">
    <property type="entry name" value="FI19708P1-RELATED"/>
    <property type="match status" value="1"/>
</dbReference>
<organism evidence="7 8">
    <name type="scientific">Drosophila lebanonensis</name>
    <name type="common">Fruit fly</name>
    <name type="synonym">Scaptodrosophila lebanonensis</name>
    <dbReference type="NCBI Taxonomy" id="7225"/>
    <lineage>
        <taxon>Eukaryota</taxon>
        <taxon>Metazoa</taxon>
        <taxon>Ecdysozoa</taxon>
        <taxon>Arthropoda</taxon>
        <taxon>Hexapoda</taxon>
        <taxon>Insecta</taxon>
        <taxon>Pterygota</taxon>
        <taxon>Neoptera</taxon>
        <taxon>Endopterygota</taxon>
        <taxon>Diptera</taxon>
        <taxon>Brachycera</taxon>
        <taxon>Muscomorpha</taxon>
        <taxon>Ephydroidea</taxon>
        <taxon>Drosophilidae</taxon>
        <taxon>Scaptodrosophila</taxon>
    </lineage>
</organism>
<feature type="compositionally biased region" description="Polar residues" evidence="5">
    <location>
        <begin position="505"/>
        <end position="514"/>
    </location>
</feature>
<evidence type="ECO:0000256" key="2">
    <source>
        <dbReference type="ARBA" id="ARBA00022692"/>
    </source>
</evidence>
<feature type="transmembrane region" description="Helical" evidence="6">
    <location>
        <begin position="219"/>
        <end position="238"/>
    </location>
</feature>
<dbReference type="GeneID" id="115631830"/>
<feature type="transmembrane region" description="Helical" evidence="6">
    <location>
        <begin position="158"/>
        <end position="174"/>
    </location>
</feature>
<evidence type="ECO:0000256" key="3">
    <source>
        <dbReference type="ARBA" id="ARBA00022989"/>
    </source>
</evidence>
<evidence type="ECO:0000313" key="7">
    <source>
        <dbReference type="Proteomes" id="UP000504634"/>
    </source>
</evidence>
<dbReference type="RefSeq" id="XP_030384528.1">
    <property type="nucleotide sequence ID" value="XM_030528668.1"/>
</dbReference>
<evidence type="ECO:0000256" key="4">
    <source>
        <dbReference type="ARBA" id="ARBA00023136"/>
    </source>
</evidence>
<dbReference type="InterPro" id="IPR011701">
    <property type="entry name" value="MFS"/>
</dbReference>
<keyword evidence="4 6" id="KW-0472">Membrane</keyword>
<dbReference type="AlphaFoldDB" id="A0A6J2UAM3"/>
<dbReference type="Gene3D" id="1.20.1250.20">
    <property type="entry name" value="MFS general substrate transporter like domains"/>
    <property type="match status" value="1"/>
</dbReference>
<feature type="transmembrane region" description="Helical" evidence="6">
    <location>
        <begin position="384"/>
        <end position="404"/>
    </location>
</feature>
<dbReference type="Pfam" id="PF07690">
    <property type="entry name" value="MFS_1"/>
    <property type="match status" value="1"/>
</dbReference>
<feature type="transmembrane region" description="Helical" evidence="6">
    <location>
        <begin position="310"/>
        <end position="331"/>
    </location>
</feature>
<keyword evidence="7" id="KW-1185">Reference proteome</keyword>
<evidence type="ECO:0000256" key="1">
    <source>
        <dbReference type="ARBA" id="ARBA00004141"/>
    </source>
</evidence>
<dbReference type="OrthoDB" id="2985014at2759"/>
<feature type="region of interest" description="Disordered" evidence="5">
    <location>
        <begin position="505"/>
        <end position="525"/>
    </location>
</feature>
<comment type="subcellular location">
    <subcellularLocation>
        <location evidence="1">Membrane</location>
        <topology evidence="1">Multi-pass membrane protein</topology>
    </subcellularLocation>
</comment>
<dbReference type="GO" id="GO:0022857">
    <property type="term" value="F:transmembrane transporter activity"/>
    <property type="evidence" value="ECO:0007669"/>
    <property type="project" value="InterPro"/>
</dbReference>
<name>A0A6J2UAM3_DROLE</name>
<proteinExistence type="predicted"/>
<evidence type="ECO:0000313" key="8">
    <source>
        <dbReference type="RefSeq" id="XP_030384528.1"/>
    </source>
</evidence>
<feature type="transmembrane region" description="Helical" evidence="6">
    <location>
        <begin position="49"/>
        <end position="74"/>
    </location>
</feature>
<dbReference type="InterPro" id="IPR050382">
    <property type="entry name" value="MFS_Na/Anion_cotransporter"/>
</dbReference>
<sequence length="531" mass="58397">MVRKSWNVPQNIILSAPESLAGASQIDIEHSQSDSSKLLRPPLWGSVRLTYSICAFISMTLHVAMRNMLGLVVLRMVHPRSEDELQLLSNATNRNVTARDALCESGSALNETDVQNIRTGDLVWTRAQELIFPGTFYYGYILALPLAGHLSDRMGGKLLFINSLTLQSLTYLALPPMAHLSFSAAVANLVVSGFLAGCGNPPLYQLFTVWAHPTERTSLLSFAYSGLTVGTMLIYPVANFLSRYGWETPFYVLGSISLCFGIACCWLIYNTLDDHPRLSAKEKAYLQSELAGRICPTSIPWRAVLTSIPVHAFVLTHAFNNYGYIMLALLMPRILHESMNFKLKDVGVLATAPYLGSLISKVVCIGLCSYAERHVRARLNSLRRYLFSICIIIAIGCISGIIYASCEQKILVVVLFVILGGVSDLGYNGGYWPTLLYFAPSFTGLILGLANCFAHICGAMAPYVVTAMVKTGTKSEWNTVLVTLIGAYGLAMIVFGTCGSSTLQSWDPRSQQKPNKTENKSKPKKDVFRII</sequence>
<accession>A0A6J2UAM3</accession>
<gene>
    <name evidence="8" type="primary">LOC115631830</name>
</gene>
<dbReference type="GO" id="GO:0016020">
    <property type="term" value="C:membrane"/>
    <property type="evidence" value="ECO:0007669"/>
    <property type="project" value="UniProtKB-SubCell"/>
</dbReference>
<dbReference type="PANTHER" id="PTHR11662">
    <property type="entry name" value="SOLUTE CARRIER FAMILY 17"/>
    <property type="match status" value="1"/>
</dbReference>
<dbReference type="GO" id="GO:0006820">
    <property type="term" value="P:monoatomic anion transport"/>
    <property type="evidence" value="ECO:0007669"/>
    <property type="project" value="TreeGrafter"/>
</dbReference>
<feature type="transmembrane region" description="Helical" evidence="6">
    <location>
        <begin position="410"/>
        <end position="427"/>
    </location>
</feature>
<keyword evidence="3 6" id="KW-1133">Transmembrane helix</keyword>
<feature type="compositionally biased region" description="Basic and acidic residues" evidence="5">
    <location>
        <begin position="515"/>
        <end position="525"/>
    </location>
</feature>
<feature type="transmembrane region" description="Helical" evidence="6">
    <location>
        <begin position="180"/>
        <end position="198"/>
    </location>
</feature>
<feature type="transmembrane region" description="Helical" evidence="6">
    <location>
        <begin position="434"/>
        <end position="461"/>
    </location>
</feature>
<dbReference type="SUPFAM" id="SSF103473">
    <property type="entry name" value="MFS general substrate transporter"/>
    <property type="match status" value="1"/>
</dbReference>
<keyword evidence="2 6" id="KW-0812">Transmembrane</keyword>
<evidence type="ECO:0000256" key="6">
    <source>
        <dbReference type="SAM" id="Phobius"/>
    </source>
</evidence>
<dbReference type="InterPro" id="IPR036259">
    <property type="entry name" value="MFS_trans_sf"/>
</dbReference>
<evidence type="ECO:0000256" key="5">
    <source>
        <dbReference type="SAM" id="MobiDB-lite"/>
    </source>
</evidence>
<protein>
    <submittedName>
        <fullName evidence="8">Sialin-like</fullName>
    </submittedName>
</protein>